<protein>
    <submittedName>
        <fullName evidence="2">Uncharacterized protein</fullName>
    </submittedName>
</protein>
<dbReference type="AlphaFoldDB" id="A0A7W3MZN2"/>
<evidence type="ECO:0000256" key="1">
    <source>
        <dbReference type="SAM" id="MobiDB-lite"/>
    </source>
</evidence>
<proteinExistence type="predicted"/>
<organism evidence="2 3">
    <name type="scientific">Thermomonospora cellulosilytica</name>
    <dbReference type="NCBI Taxonomy" id="1411118"/>
    <lineage>
        <taxon>Bacteria</taxon>
        <taxon>Bacillati</taxon>
        <taxon>Actinomycetota</taxon>
        <taxon>Actinomycetes</taxon>
        <taxon>Streptosporangiales</taxon>
        <taxon>Thermomonosporaceae</taxon>
        <taxon>Thermomonospora</taxon>
    </lineage>
</organism>
<dbReference type="EMBL" id="JACJII010000001">
    <property type="protein sequence ID" value="MBA9004762.1"/>
    <property type="molecule type" value="Genomic_DNA"/>
</dbReference>
<comment type="caution">
    <text evidence="2">The sequence shown here is derived from an EMBL/GenBank/DDBJ whole genome shotgun (WGS) entry which is preliminary data.</text>
</comment>
<feature type="region of interest" description="Disordered" evidence="1">
    <location>
        <begin position="31"/>
        <end position="51"/>
    </location>
</feature>
<accession>A0A7W3MZN2</accession>
<reference evidence="2 3" key="1">
    <citation type="submission" date="2020-08" db="EMBL/GenBank/DDBJ databases">
        <title>Sequencing the genomes of 1000 actinobacteria strains.</title>
        <authorList>
            <person name="Klenk H.-P."/>
        </authorList>
    </citation>
    <scope>NUCLEOTIDE SEQUENCE [LARGE SCALE GENOMIC DNA]</scope>
    <source>
        <strain evidence="2 3">DSM 45823</strain>
    </source>
</reference>
<keyword evidence="3" id="KW-1185">Reference proteome</keyword>
<evidence type="ECO:0000313" key="2">
    <source>
        <dbReference type="EMBL" id="MBA9004762.1"/>
    </source>
</evidence>
<gene>
    <name evidence="2" type="ORF">HNR21_003644</name>
</gene>
<sequence length="281" mass="30718">MPHFIRYCAPGAGDDAAARLERALTRAGRTVLERRPLPAGEPHPPPEPGTLRWQVRRLPADPVFDEDFNVLNAEDPDPAFLYVEETLPEDARPGPDGWDLTLCRELSAEADAFVCALDDWEYVCRQGVAVFLAGRSIDVRERTAGDVLDLGGPPPQGDRWLPVWSLHGRHAEALLGESHYWLSGVVAHAEEWRVTPAGPFRPESRSPTCRVVLPGVADVPGMRARSVRVESVPFAVLAHEGRLADLDLAALSAGPGRPLSWGWRFRARASRSPGSTPGVGR</sequence>
<dbReference type="Proteomes" id="UP000539313">
    <property type="component" value="Unassembled WGS sequence"/>
</dbReference>
<evidence type="ECO:0000313" key="3">
    <source>
        <dbReference type="Proteomes" id="UP000539313"/>
    </source>
</evidence>
<dbReference type="RefSeq" id="WP_182706116.1">
    <property type="nucleotide sequence ID" value="NZ_JACJII010000001.1"/>
</dbReference>
<name>A0A7W3MZN2_9ACTN</name>
<feature type="compositionally biased region" description="Pro residues" evidence="1">
    <location>
        <begin position="39"/>
        <end position="48"/>
    </location>
</feature>